<dbReference type="GO" id="GO:0016491">
    <property type="term" value="F:oxidoreductase activity"/>
    <property type="evidence" value="ECO:0007669"/>
    <property type="project" value="UniProtKB-KW"/>
</dbReference>
<evidence type="ECO:0000256" key="1">
    <source>
        <dbReference type="ARBA" id="ARBA00023002"/>
    </source>
</evidence>
<reference evidence="4 5" key="1">
    <citation type="submission" date="2018-02" db="EMBL/GenBank/DDBJ databases">
        <title>novel marine gammaproteobacteria from coastal saline agro ecosystem.</title>
        <authorList>
            <person name="Krishnan R."/>
            <person name="Ramesh Kumar N."/>
        </authorList>
    </citation>
    <scope>NUCLEOTIDE SEQUENCE [LARGE SCALE GENOMIC DNA]</scope>
    <source>
        <strain evidence="4 5">228</strain>
    </source>
</reference>
<evidence type="ECO:0000259" key="2">
    <source>
        <dbReference type="Pfam" id="PF01408"/>
    </source>
</evidence>
<name>A0A2S5KTB2_9PROT</name>
<evidence type="ECO:0000313" key="5">
    <source>
        <dbReference type="Proteomes" id="UP000238196"/>
    </source>
</evidence>
<organism evidence="4 5">
    <name type="scientific">Proteobacteria bacterium 228</name>
    <dbReference type="NCBI Taxonomy" id="2083153"/>
    <lineage>
        <taxon>Bacteria</taxon>
        <taxon>Pseudomonadati</taxon>
        <taxon>Pseudomonadota</taxon>
    </lineage>
</organism>
<sequence length="387" mass="42121">MSSSTQRKTLKFGVIGAGYMGKAYAIALGSVGATFELSANPVRELLATTQQQSADAKAAALGFNRATADWQSLVRDTAVDVVGICSPTHVHKEMALAAIAAGKHVLCEKPLALSPREAEQMAQAAEQAGVKTLVGFNYIKNPATQLARQMITNGEIGDIVHFRATHNEDYLVDPQATGGWRLQERFASKAGALGDLASHIINLAHYLCGPIAEVIGESQIIHRQRPGDDGTPTEVENDDQTNFLVKFASGVLGSFEASRIAAGRKMGLTYEVIGTKGSLFFDQERMAELQYYSATDPAERSGYKTLLIGPQHPDYGQFCIGSGHGFGYNDMIVVEMRDLIEGIVADRPLWPTFRDAVHTALVVDAVLVSQRERRWVSIEERQQELQQ</sequence>
<proteinExistence type="predicted"/>
<dbReference type="EMBL" id="PRLP01000032">
    <property type="protein sequence ID" value="PPC77506.1"/>
    <property type="molecule type" value="Genomic_DNA"/>
</dbReference>
<keyword evidence="1" id="KW-0560">Oxidoreductase</keyword>
<dbReference type="Pfam" id="PF01408">
    <property type="entry name" value="GFO_IDH_MocA"/>
    <property type="match status" value="1"/>
</dbReference>
<protein>
    <submittedName>
        <fullName evidence="4">Myo-inositol 2-dehydrogenase</fullName>
    </submittedName>
</protein>
<feature type="domain" description="GFO/IDH/MocA-like oxidoreductase" evidence="3">
    <location>
        <begin position="145"/>
        <end position="279"/>
    </location>
</feature>
<dbReference type="PANTHER" id="PTHR43818">
    <property type="entry name" value="BCDNA.GH03377"/>
    <property type="match status" value="1"/>
</dbReference>
<dbReference type="InterPro" id="IPR050463">
    <property type="entry name" value="Gfo/Idh/MocA_oxidrdct_glycsds"/>
</dbReference>
<feature type="domain" description="Gfo/Idh/MocA-like oxidoreductase N-terminal" evidence="2">
    <location>
        <begin position="10"/>
        <end position="136"/>
    </location>
</feature>
<comment type="caution">
    <text evidence="4">The sequence shown here is derived from an EMBL/GenBank/DDBJ whole genome shotgun (WGS) entry which is preliminary data.</text>
</comment>
<dbReference type="Proteomes" id="UP000238196">
    <property type="component" value="Unassembled WGS sequence"/>
</dbReference>
<dbReference type="Gene3D" id="3.30.360.10">
    <property type="entry name" value="Dihydrodipicolinate Reductase, domain 2"/>
    <property type="match status" value="1"/>
</dbReference>
<dbReference type="AlphaFoldDB" id="A0A2S5KTB2"/>
<dbReference type="InterPro" id="IPR000683">
    <property type="entry name" value="Gfo/Idh/MocA-like_OxRdtase_N"/>
</dbReference>
<evidence type="ECO:0000313" key="4">
    <source>
        <dbReference type="EMBL" id="PPC77506.1"/>
    </source>
</evidence>
<dbReference type="SUPFAM" id="SSF55347">
    <property type="entry name" value="Glyceraldehyde-3-phosphate dehydrogenase-like, C-terminal domain"/>
    <property type="match status" value="1"/>
</dbReference>
<evidence type="ECO:0000259" key="3">
    <source>
        <dbReference type="Pfam" id="PF22725"/>
    </source>
</evidence>
<accession>A0A2S5KTB2</accession>
<dbReference type="InterPro" id="IPR036291">
    <property type="entry name" value="NAD(P)-bd_dom_sf"/>
</dbReference>
<dbReference type="Gene3D" id="3.40.50.720">
    <property type="entry name" value="NAD(P)-binding Rossmann-like Domain"/>
    <property type="match status" value="1"/>
</dbReference>
<dbReference type="InterPro" id="IPR055170">
    <property type="entry name" value="GFO_IDH_MocA-like_dom"/>
</dbReference>
<dbReference type="OrthoDB" id="5289637at2"/>
<dbReference type="SUPFAM" id="SSF51735">
    <property type="entry name" value="NAD(P)-binding Rossmann-fold domains"/>
    <property type="match status" value="1"/>
</dbReference>
<gene>
    <name evidence="4" type="ORF">C4K68_09905</name>
</gene>
<dbReference type="Pfam" id="PF22725">
    <property type="entry name" value="GFO_IDH_MocA_C3"/>
    <property type="match status" value="1"/>
</dbReference>
<dbReference type="PANTHER" id="PTHR43818:SF11">
    <property type="entry name" value="BCDNA.GH03377"/>
    <property type="match status" value="1"/>
</dbReference>
<dbReference type="GO" id="GO:0000166">
    <property type="term" value="F:nucleotide binding"/>
    <property type="evidence" value="ECO:0007669"/>
    <property type="project" value="InterPro"/>
</dbReference>